<evidence type="ECO:0000256" key="8">
    <source>
        <dbReference type="SAM" id="Phobius"/>
    </source>
</evidence>
<dbReference type="OrthoDB" id="6159739at2759"/>
<feature type="region of interest" description="Disordered" evidence="7">
    <location>
        <begin position="116"/>
        <end position="139"/>
    </location>
</feature>
<sequence length="310" mass="34855">MKSEITFQPFSSKKYHQVQGHAKVAVPLLKQRQTCFTTVLVAYNICLTIAIFLLYLSLSSQVKTLRSTCKVEGVINSTDGPESVTCHNYQTVDNVEDTEGGLTSSIEMILQQYMGKDDESTAEDDGESSTLEEKINEEATEVELRVPRAKSSKRRVPVGFAHFHAGRGPNTNYYVDNVIDIWEPAEWVDSTKFRLDGITDGSRVTVSARGLYYIYSQVTFRDTNSYHGYTVFVGDEPRLQCHFENPLTQCNGPSKNGICEGQREARCAVCYTGGLVYINKKEEVSIKMIFNNRFVSSHKADTFFGLLKVK</sequence>
<evidence type="ECO:0000256" key="7">
    <source>
        <dbReference type="SAM" id="MobiDB-lite"/>
    </source>
</evidence>
<evidence type="ECO:0000256" key="4">
    <source>
        <dbReference type="ARBA" id="ARBA00022525"/>
    </source>
</evidence>
<keyword evidence="5" id="KW-1015">Disulfide bond</keyword>
<dbReference type="InterPro" id="IPR051748">
    <property type="entry name" value="TNF_Ligand_Superfamily"/>
</dbReference>
<evidence type="ECO:0000256" key="2">
    <source>
        <dbReference type="ARBA" id="ARBA00008670"/>
    </source>
</evidence>
<dbReference type="Proteomes" id="UP001152320">
    <property type="component" value="Chromosome 6"/>
</dbReference>
<dbReference type="InterPro" id="IPR021184">
    <property type="entry name" value="TNF_CS"/>
</dbReference>
<gene>
    <name evidence="10" type="ORF">HOLleu_13773</name>
</gene>
<keyword evidence="6" id="KW-0325">Glycoprotein</keyword>
<comment type="caution">
    <text evidence="10">The sequence shown here is derived from an EMBL/GenBank/DDBJ whole genome shotgun (WGS) entry which is preliminary data.</text>
</comment>
<keyword evidence="4" id="KW-0964">Secreted</keyword>
<dbReference type="GO" id="GO:0005615">
    <property type="term" value="C:extracellular space"/>
    <property type="evidence" value="ECO:0007669"/>
    <property type="project" value="UniProtKB-KW"/>
</dbReference>
<dbReference type="InterPro" id="IPR008983">
    <property type="entry name" value="Tumour_necrosis_fac-like_dom"/>
</dbReference>
<feature type="domain" description="THD" evidence="9">
    <location>
        <begin position="159"/>
        <end position="309"/>
    </location>
</feature>
<dbReference type="PROSITE" id="PS00251">
    <property type="entry name" value="THD_1"/>
    <property type="match status" value="1"/>
</dbReference>
<feature type="transmembrane region" description="Helical" evidence="8">
    <location>
        <begin position="36"/>
        <end position="56"/>
    </location>
</feature>
<dbReference type="EMBL" id="JAIZAY010000006">
    <property type="protein sequence ID" value="KAJ8039692.1"/>
    <property type="molecule type" value="Genomic_DNA"/>
</dbReference>
<evidence type="ECO:0000256" key="1">
    <source>
        <dbReference type="ARBA" id="ARBA00004613"/>
    </source>
</evidence>
<evidence type="ECO:0000313" key="11">
    <source>
        <dbReference type="Proteomes" id="UP001152320"/>
    </source>
</evidence>
<evidence type="ECO:0000313" key="10">
    <source>
        <dbReference type="EMBL" id="KAJ8039692.1"/>
    </source>
</evidence>
<dbReference type="InterPro" id="IPR006052">
    <property type="entry name" value="TNF_dom"/>
</dbReference>
<dbReference type="GO" id="GO:0005125">
    <property type="term" value="F:cytokine activity"/>
    <property type="evidence" value="ECO:0007669"/>
    <property type="project" value="UniProtKB-KW"/>
</dbReference>
<dbReference type="PANTHER" id="PTHR15151:SF24">
    <property type="entry name" value="A PROLIFERATION-INDUCING LIGAND-LIKE PROTEIN-RELATED"/>
    <property type="match status" value="1"/>
</dbReference>
<protein>
    <submittedName>
        <fullName evidence="10">Protein eiger</fullName>
    </submittedName>
</protein>
<dbReference type="AlphaFoldDB" id="A0A9Q1C6R7"/>
<accession>A0A9Q1C6R7</accession>
<dbReference type="GO" id="GO:0016020">
    <property type="term" value="C:membrane"/>
    <property type="evidence" value="ECO:0007669"/>
    <property type="project" value="InterPro"/>
</dbReference>
<evidence type="ECO:0000256" key="5">
    <source>
        <dbReference type="ARBA" id="ARBA00023157"/>
    </source>
</evidence>
<organism evidence="10 11">
    <name type="scientific">Holothuria leucospilota</name>
    <name type="common">Black long sea cucumber</name>
    <name type="synonym">Mertensiothuria leucospilota</name>
    <dbReference type="NCBI Taxonomy" id="206669"/>
    <lineage>
        <taxon>Eukaryota</taxon>
        <taxon>Metazoa</taxon>
        <taxon>Echinodermata</taxon>
        <taxon>Eleutherozoa</taxon>
        <taxon>Echinozoa</taxon>
        <taxon>Holothuroidea</taxon>
        <taxon>Aspidochirotacea</taxon>
        <taxon>Aspidochirotida</taxon>
        <taxon>Holothuriidae</taxon>
        <taxon>Holothuria</taxon>
    </lineage>
</organism>
<dbReference type="SUPFAM" id="SSF49842">
    <property type="entry name" value="TNF-like"/>
    <property type="match status" value="1"/>
</dbReference>
<comment type="subcellular location">
    <subcellularLocation>
        <location evidence="1">Secreted</location>
    </subcellularLocation>
</comment>
<keyword evidence="8" id="KW-0472">Membrane</keyword>
<keyword evidence="8" id="KW-0812">Transmembrane</keyword>
<name>A0A9Q1C6R7_HOLLE</name>
<evidence type="ECO:0000256" key="3">
    <source>
        <dbReference type="ARBA" id="ARBA00022514"/>
    </source>
</evidence>
<evidence type="ECO:0000259" key="9">
    <source>
        <dbReference type="PROSITE" id="PS50049"/>
    </source>
</evidence>
<dbReference type="Pfam" id="PF00229">
    <property type="entry name" value="TNF"/>
    <property type="match status" value="1"/>
</dbReference>
<dbReference type="GO" id="GO:0006955">
    <property type="term" value="P:immune response"/>
    <property type="evidence" value="ECO:0007669"/>
    <property type="project" value="InterPro"/>
</dbReference>
<keyword evidence="8" id="KW-1133">Transmembrane helix</keyword>
<dbReference type="PROSITE" id="PS50049">
    <property type="entry name" value="THD_2"/>
    <property type="match status" value="1"/>
</dbReference>
<keyword evidence="3" id="KW-0202">Cytokine</keyword>
<dbReference type="GO" id="GO:0005164">
    <property type="term" value="F:tumor necrosis factor receptor binding"/>
    <property type="evidence" value="ECO:0007669"/>
    <property type="project" value="InterPro"/>
</dbReference>
<evidence type="ECO:0000256" key="6">
    <source>
        <dbReference type="ARBA" id="ARBA00023180"/>
    </source>
</evidence>
<reference evidence="10" key="1">
    <citation type="submission" date="2021-10" db="EMBL/GenBank/DDBJ databases">
        <title>Tropical sea cucumber genome reveals ecological adaptation and Cuvierian tubules defense mechanism.</title>
        <authorList>
            <person name="Chen T."/>
        </authorList>
    </citation>
    <scope>NUCLEOTIDE SEQUENCE</scope>
    <source>
        <strain evidence="10">Nanhai2018</strain>
        <tissue evidence="10">Muscle</tissue>
    </source>
</reference>
<dbReference type="PANTHER" id="PTHR15151">
    <property type="entry name" value="PROTEIN EIGER"/>
    <property type="match status" value="1"/>
</dbReference>
<proteinExistence type="inferred from homology"/>
<keyword evidence="11" id="KW-1185">Reference proteome</keyword>
<comment type="similarity">
    <text evidence="2">Belongs to the tumor necrosis factor family.</text>
</comment>
<dbReference type="Gene3D" id="2.60.120.40">
    <property type="match status" value="1"/>
</dbReference>